<dbReference type="InterPro" id="IPR025287">
    <property type="entry name" value="WAK_GUB"/>
</dbReference>
<dbReference type="InterPro" id="IPR000719">
    <property type="entry name" value="Prot_kinase_dom"/>
</dbReference>
<evidence type="ECO:0000256" key="10">
    <source>
        <dbReference type="ARBA" id="ARBA00022777"/>
    </source>
</evidence>
<evidence type="ECO:0000256" key="23">
    <source>
        <dbReference type="SAM" id="SignalP"/>
    </source>
</evidence>
<evidence type="ECO:0000256" key="9">
    <source>
        <dbReference type="ARBA" id="ARBA00022741"/>
    </source>
</evidence>
<feature type="domain" description="EGF-like" evidence="25">
    <location>
        <begin position="316"/>
        <end position="357"/>
    </location>
</feature>
<dbReference type="InterPro" id="IPR045274">
    <property type="entry name" value="WAK-like"/>
</dbReference>
<dbReference type="InterPro" id="IPR001881">
    <property type="entry name" value="EGF-like_Ca-bd_dom"/>
</dbReference>
<keyword evidence="9 20" id="KW-0547">Nucleotide-binding</keyword>
<dbReference type="GO" id="GO:0005509">
    <property type="term" value="F:calcium ion binding"/>
    <property type="evidence" value="ECO:0007669"/>
    <property type="project" value="InterPro"/>
</dbReference>
<dbReference type="OMA" id="RRSECHR"/>
<evidence type="ECO:0000256" key="20">
    <source>
        <dbReference type="PROSITE-ProRule" id="PRU10141"/>
    </source>
</evidence>
<evidence type="ECO:0000259" key="25">
    <source>
        <dbReference type="PROSITE" id="PS50026"/>
    </source>
</evidence>
<dbReference type="CDD" id="cd00054">
    <property type="entry name" value="EGF_CA"/>
    <property type="match status" value="1"/>
</dbReference>
<keyword evidence="5 26" id="KW-0808">Transferase</keyword>
<dbReference type="PROSITE" id="PS00108">
    <property type="entry name" value="PROTEIN_KINASE_ST"/>
    <property type="match status" value="1"/>
</dbReference>
<dbReference type="Gene3D" id="2.10.25.10">
    <property type="entry name" value="Laminin"/>
    <property type="match status" value="2"/>
</dbReference>
<keyword evidence="3 19" id="KW-0245">EGF-like domain</keyword>
<keyword evidence="27" id="KW-1185">Reference proteome</keyword>
<dbReference type="GO" id="GO:0005886">
    <property type="term" value="C:plasma membrane"/>
    <property type="evidence" value="ECO:0007669"/>
    <property type="project" value="TreeGrafter"/>
</dbReference>
<dbReference type="InterPro" id="IPR008271">
    <property type="entry name" value="Ser/Thr_kinase_AS"/>
</dbReference>
<keyword evidence="13 22" id="KW-0472">Membrane</keyword>
<reference evidence="26 27" key="1">
    <citation type="journal article" date="2018" name="Nat. Genet.">
        <title>The Rosa genome provides new insights in the design of modern roses.</title>
        <authorList>
            <person name="Bendahmane M."/>
        </authorList>
    </citation>
    <scope>NUCLEOTIDE SEQUENCE [LARGE SCALE GENOMIC DNA]</scope>
    <source>
        <strain evidence="27">cv. Old Blush</strain>
    </source>
</reference>
<evidence type="ECO:0000256" key="2">
    <source>
        <dbReference type="ARBA" id="ARBA00022527"/>
    </source>
</evidence>
<dbReference type="PROSITE" id="PS50026">
    <property type="entry name" value="EGF_3"/>
    <property type="match status" value="1"/>
</dbReference>
<evidence type="ECO:0000256" key="22">
    <source>
        <dbReference type="SAM" id="Phobius"/>
    </source>
</evidence>
<evidence type="ECO:0000256" key="21">
    <source>
        <dbReference type="SAM" id="MobiDB-lite"/>
    </source>
</evidence>
<feature type="transmembrane region" description="Helical" evidence="22">
    <location>
        <begin position="369"/>
        <end position="391"/>
    </location>
</feature>
<evidence type="ECO:0000256" key="1">
    <source>
        <dbReference type="ARBA" id="ARBA00004479"/>
    </source>
</evidence>
<evidence type="ECO:0000256" key="16">
    <source>
        <dbReference type="ARBA" id="ARBA00047558"/>
    </source>
</evidence>
<dbReference type="GO" id="GO:0004674">
    <property type="term" value="F:protein serine/threonine kinase activity"/>
    <property type="evidence" value="ECO:0007669"/>
    <property type="project" value="UniProtKB-KW"/>
</dbReference>
<comment type="catalytic activity">
    <reaction evidence="17">
        <text>L-threonyl-[protein] + ATP = O-phospho-L-threonyl-[protein] + ADP + H(+)</text>
        <dbReference type="Rhea" id="RHEA:46608"/>
        <dbReference type="Rhea" id="RHEA-COMP:11060"/>
        <dbReference type="Rhea" id="RHEA-COMP:11605"/>
        <dbReference type="ChEBI" id="CHEBI:15378"/>
        <dbReference type="ChEBI" id="CHEBI:30013"/>
        <dbReference type="ChEBI" id="CHEBI:30616"/>
        <dbReference type="ChEBI" id="CHEBI:61977"/>
        <dbReference type="ChEBI" id="CHEBI:456216"/>
    </reaction>
</comment>
<keyword evidence="14" id="KW-1015">Disulfide bond</keyword>
<keyword evidence="8" id="KW-0677">Repeat</keyword>
<evidence type="ECO:0008006" key="28">
    <source>
        <dbReference type="Google" id="ProtNLM"/>
    </source>
</evidence>
<dbReference type="GO" id="GO:0030247">
    <property type="term" value="F:polysaccharide binding"/>
    <property type="evidence" value="ECO:0007669"/>
    <property type="project" value="InterPro"/>
</dbReference>
<dbReference type="PROSITE" id="PS00107">
    <property type="entry name" value="PROTEIN_KINASE_ATP"/>
    <property type="match status" value="1"/>
</dbReference>
<keyword evidence="10" id="KW-0418">Kinase</keyword>
<dbReference type="FunFam" id="2.10.25.10:FF:000038">
    <property type="entry name" value="Fibrillin 2"/>
    <property type="match status" value="1"/>
</dbReference>
<evidence type="ECO:0000256" key="17">
    <source>
        <dbReference type="ARBA" id="ARBA00047951"/>
    </source>
</evidence>
<dbReference type="PANTHER" id="PTHR27005">
    <property type="entry name" value="WALL-ASSOCIATED RECEPTOR KINASE-LIKE 21"/>
    <property type="match status" value="1"/>
</dbReference>
<keyword evidence="6 22" id="KW-0812">Transmembrane</keyword>
<dbReference type="GO" id="GO:0007166">
    <property type="term" value="P:cell surface receptor signaling pathway"/>
    <property type="evidence" value="ECO:0007669"/>
    <property type="project" value="InterPro"/>
</dbReference>
<dbReference type="SUPFAM" id="SSF57196">
    <property type="entry name" value="EGF/Laminin"/>
    <property type="match status" value="1"/>
</dbReference>
<evidence type="ECO:0000259" key="24">
    <source>
        <dbReference type="PROSITE" id="PS50011"/>
    </source>
</evidence>
<comment type="caution">
    <text evidence="19">Lacks conserved residue(s) required for the propagation of feature annotation.</text>
</comment>
<dbReference type="Gramene" id="PRQ23248">
    <property type="protein sequence ID" value="PRQ23248"/>
    <property type="gene ID" value="RchiOBHm_Chr6g0259291"/>
</dbReference>
<evidence type="ECO:0000256" key="19">
    <source>
        <dbReference type="PROSITE-ProRule" id="PRU00076"/>
    </source>
</evidence>
<dbReference type="STRING" id="74649.A0A2P6PMU0"/>
<dbReference type="PROSITE" id="PS01186">
    <property type="entry name" value="EGF_2"/>
    <property type="match status" value="2"/>
</dbReference>
<evidence type="ECO:0000256" key="13">
    <source>
        <dbReference type="ARBA" id="ARBA00023136"/>
    </source>
</evidence>
<comment type="function">
    <text evidence="18">Serine/threonine-protein kinase that may function as a signaling receptor of extracellular matrix component. Binding to pectin may have significance in the control of cell expansion, morphogenesis and development.</text>
</comment>
<evidence type="ECO:0000256" key="11">
    <source>
        <dbReference type="ARBA" id="ARBA00022840"/>
    </source>
</evidence>
<keyword evidence="12 22" id="KW-1133">Transmembrane helix</keyword>
<dbReference type="SMART" id="SM00220">
    <property type="entry name" value="S_TKc"/>
    <property type="match status" value="1"/>
</dbReference>
<dbReference type="Pfam" id="PF00069">
    <property type="entry name" value="Pkinase"/>
    <property type="match status" value="1"/>
</dbReference>
<gene>
    <name evidence="26" type="ORF">RchiOBHm_Chr6g0259291</name>
</gene>
<dbReference type="Pfam" id="PF13947">
    <property type="entry name" value="GUB_WAK_bind"/>
    <property type="match status" value="1"/>
</dbReference>
<evidence type="ECO:0000256" key="4">
    <source>
        <dbReference type="ARBA" id="ARBA00022553"/>
    </source>
</evidence>
<evidence type="ECO:0000313" key="26">
    <source>
        <dbReference type="EMBL" id="PRQ23248.1"/>
    </source>
</evidence>
<keyword evidence="11 20" id="KW-0067">ATP-binding</keyword>
<dbReference type="CDD" id="cd14066">
    <property type="entry name" value="STKc_IRAK"/>
    <property type="match status" value="1"/>
</dbReference>
<dbReference type="Proteomes" id="UP000238479">
    <property type="component" value="Chromosome 6"/>
</dbReference>
<feature type="chain" id="PRO_5015183018" description="Protein kinase domain-containing protein" evidence="23">
    <location>
        <begin position="21"/>
        <end position="783"/>
    </location>
</feature>
<dbReference type="FunFam" id="1.10.510.10:FF:000084">
    <property type="entry name" value="Wall-associated receptor kinase 2"/>
    <property type="match status" value="1"/>
</dbReference>
<evidence type="ECO:0000256" key="3">
    <source>
        <dbReference type="ARBA" id="ARBA00022536"/>
    </source>
</evidence>
<dbReference type="OrthoDB" id="4062651at2759"/>
<organism evidence="26 27">
    <name type="scientific">Rosa chinensis</name>
    <name type="common">China rose</name>
    <dbReference type="NCBI Taxonomy" id="74649"/>
    <lineage>
        <taxon>Eukaryota</taxon>
        <taxon>Viridiplantae</taxon>
        <taxon>Streptophyta</taxon>
        <taxon>Embryophyta</taxon>
        <taxon>Tracheophyta</taxon>
        <taxon>Spermatophyta</taxon>
        <taxon>Magnoliopsida</taxon>
        <taxon>eudicotyledons</taxon>
        <taxon>Gunneridae</taxon>
        <taxon>Pentapetalae</taxon>
        <taxon>rosids</taxon>
        <taxon>fabids</taxon>
        <taxon>Rosales</taxon>
        <taxon>Rosaceae</taxon>
        <taxon>Rosoideae</taxon>
        <taxon>Rosoideae incertae sedis</taxon>
        <taxon>Rosa</taxon>
    </lineage>
</organism>
<dbReference type="EMBL" id="PDCK01000044">
    <property type="protein sequence ID" value="PRQ23248.1"/>
    <property type="molecule type" value="Genomic_DNA"/>
</dbReference>
<evidence type="ECO:0000256" key="7">
    <source>
        <dbReference type="ARBA" id="ARBA00022729"/>
    </source>
</evidence>
<feature type="compositionally biased region" description="Polar residues" evidence="21">
    <location>
        <begin position="758"/>
        <end position="774"/>
    </location>
</feature>
<evidence type="ECO:0000256" key="14">
    <source>
        <dbReference type="ARBA" id="ARBA00023157"/>
    </source>
</evidence>
<accession>A0A2P6PMU0</accession>
<feature type="region of interest" description="Disordered" evidence="21">
    <location>
        <begin position="741"/>
        <end position="783"/>
    </location>
</feature>
<feature type="binding site" evidence="20">
    <location>
        <position position="471"/>
    </location>
    <ligand>
        <name>ATP</name>
        <dbReference type="ChEBI" id="CHEBI:30616"/>
    </ligand>
</feature>
<dbReference type="SMART" id="SM00181">
    <property type="entry name" value="EGF"/>
    <property type="match status" value="2"/>
</dbReference>
<dbReference type="Pfam" id="PF07645">
    <property type="entry name" value="EGF_CA"/>
    <property type="match status" value="1"/>
</dbReference>
<evidence type="ECO:0000256" key="6">
    <source>
        <dbReference type="ARBA" id="ARBA00022692"/>
    </source>
</evidence>
<feature type="domain" description="Protein kinase" evidence="24">
    <location>
        <begin position="442"/>
        <end position="716"/>
    </location>
</feature>
<dbReference type="FunFam" id="3.30.200.20:FF:000043">
    <property type="entry name" value="Wall-associated receptor kinase 2"/>
    <property type="match status" value="1"/>
</dbReference>
<keyword evidence="2" id="KW-0723">Serine/threonine-protein kinase</keyword>
<keyword evidence="15" id="KW-0325">Glycoprotein</keyword>
<dbReference type="AlphaFoldDB" id="A0A2P6PMU0"/>
<comment type="caution">
    <text evidence="26">The sequence shown here is derived from an EMBL/GenBank/DDBJ whole genome shotgun (WGS) entry which is preliminary data.</text>
</comment>
<dbReference type="InterPro" id="IPR011009">
    <property type="entry name" value="Kinase-like_dom_sf"/>
</dbReference>
<comment type="subcellular location">
    <subcellularLocation>
        <location evidence="1">Membrane</location>
        <topology evidence="1">Single-pass type I membrane protein</topology>
    </subcellularLocation>
</comment>
<evidence type="ECO:0000256" key="18">
    <source>
        <dbReference type="ARBA" id="ARBA00058961"/>
    </source>
</evidence>
<dbReference type="GO" id="GO:0005524">
    <property type="term" value="F:ATP binding"/>
    <property type="evidence" value="ECO:0007669"/>
    <property type="project" value="UniProtKB-UniRule"/>
</dbReference>
<evidence type="ECO:0000256" key="15">
    <source>
        <dbReference type="ARBA" id="ARBA00023180"/>
    </source>
</evidence>
<keyword evidence="7 23" id="KW-0732">Signal</keyword>
<dbReference type="InterPro" id="IPR017441">
    <property type="entry name" value="Protein_kinase_ATP_BS"/>
</dbReference>
<keyword evidence="4" id="KW-0597">Phosphoprotein</keyword>
<dbReference type="SMART" id="SM00179">
    <property type="entry name" value="EGF_CA"/>
    <property type="match status" value="1"/>
</dbReference>
<dbReference type="InterPro" id="IPR049883">
    <property type="entry name" value="NOTCH1_EGF-like"/>
</dbReference>
<dbReference type="InterPro" id="IPR000742">
    <property type="entry name" value="EGF"/>
</dbReference>
<dbReference type="Gene3D" id="1.10.510.10">
    <property type="entry name" value="Transferase(Phosphotransferase) domain 1"/>
    <property type="match status" value="1"/>
</dbReference>
<evidence type="ECO:0000256" key="12">
    <source>
        <dbReference type="ARBA" id="ARBA00022989"/>
    </source>
</evidence>
<comment type="catalytic activity">
    <reaction evidence="16">
        <text>L-seryl-[protein] + ATP = O-phospho-L-seryl-[protein] + ADP + H(+)</text>
        <dbReference type="Rhea" id="RHEA:17989"/>
        <dbReference type="Rhea" id="RHEA-COMP:9863"/>
        <dbReference type="Rhea" id="RHEA-COMP:11604"/>
        <dbReference type="ChEBI" id="CHEBI:15378"/>
        <dbReference type="ChEBI" id="CHEBI:29999"/>
        <dbReference type="ChEBI" id="CHEBI:30616"/>
        <dbReference type="ChEBI" id="CHEBI:83421"/>
        <dbReference type="ChEBI" id="CHEBI:456216"/>
    </reaction>
</comment>
<sequence>MALVDVGMFVMQVSLAIVAASITTTSTQVAADQASLLQPQAKPNCPDRCGDLTIPYPFGIGDGCYRQLPEQNHQFSITCDQSTKPPSAYWTSAKRWTSAKVRVTNFNISEGELQIMSYIAKDCYDAQGSRTYRTTPLLRVDPPFTISSRKNKFFAVGCDTYAIFRGFRGEEELVTGCMSVCTTLGGVDWESCTGVGCCQTQVPHGLKNRTVRLSSYNGHKEIWSFNPCSYAFIVQDGLFTFNTTSFELLNNIQELPMVLNWDMGNVPCEVAGKRSMDYACKANSKCANRRNFTGGNGYYCQCLPGYEGNPYLGCQDIDECSAETNPCENGTCLNSPAGNYSCKCHKGFRSDGPWKCVPSPKVNNTSLKILLGISISVFVLMTGIFGIYCGFKRRQFERLKAKYFDANGGPKLLEKLSTQKESLETKAQIFTAEVLKKATNSYHESEKLGEGGYGTVYKGILKDERVVAIKKSKNTAQIESDQFVNEVVVLSQINHKNVVRLIGCCLETQMPLLVYEFVGNGTLYEHIHRINGREPLSWAFRLKIAAETASALSYLHHSTSIPIIHRDVKATNILLDEKFTAKVSDFGASRLVPEDPNQLPTIVQGTMGYLDPEYLQSNILTDKSDVYSFGVVLVELLTSKKVVSFDRSEEERNLANVFVSAAKKGMLNPILDDEIVKDGNLEIIEKVANLAKNCLSLKGDDRPSMKDVERELDGILLQTLAIEPGVKSHSSAKEIDHSLESSSSAFVVKVGGEDEGDNTTNVTSYDVSMENQAQMLKPFDDGR</sequence>
<proteinExistence type="predicted"/>
<protein>
    <recommendedName>
        <fullName evidence="28">Protein kinase domain-containing protein</fullName>
    </recommendedName>
</protein>
<evidence type="ECO:0000313" key="27">
    <source>
        <dbReference type="Proteomes" id="UP000238479"/>
    </source>
</evidence>
<dbReference type="PANTHER" id="PTHR27005:SF468">
    <property type="entry name" value="OS01G0310500 PROTEIN"/>
    <property type="match status" value="1"/>
</dbReference>
<evidence type="ECO:0000256" key="8">
    <source>
        <dbReference type="ARBA" id="ARBA00022737"/>
    </source>
</evidence>
<dbReference type="SUPFAM" id="SSF56112">
    <property type="entry name" value="Protein kinase-like (PK-like)"/>
    <property type="match status" value="1"/>
</dbReference>
<dbReference type="Gene3D" id="3.30.200.20">
    <property type="entry name" value="Phosphorylase Kinase, domain 1"/>
    <property type="match status" value="1"/>
</dbReference>
<dbReference type="PROSITE" id="PS50011">
    <property type="entry name" value="PROTEIN_KINASE_DOM"/>
    <property type="match status" value="1"/>
</dbReference>
<feature type="signal peptide" evidence="23">
    <location>
        <begin position="1"/>
        <end position="20"/>
    </location>
</feature>
<name>A0A2P6PMU0_ROSCH</name>
<evidence type="ECO:0000256" key="5">
    <source>
        <dbReference type="ARBA" id="ARBA00022679"/>
    </source>
</evidence>